<dbReference type="InterPro" id="IPR036156">
    <property type="entry name" value="Beta-gal/glucu_dom_sf"/>
</dbReference>
<evidence type="ECO:0000256" key="3">
    <source>
        <dbReference type="ARBA" id="ARBA00016205"/>
    </source>
</evidence>
<dbReference type="InterPro" id="IPR013783">
    <property type="entry name" value="Ig-like_fold"/>
</dbReference>
<dbReference type="InterPro" id="IPR006104">
    <property type="entry name" value="Glyco_hydro_2_N"/>
</dbReference>
<feature type="domain" description="Glycoside hydrolase family 2 immunoglobulin-like beta-sandwich" evidence="7">
    <location>
        <begin position="181"/>
        <end position="275"/>
    </location>
</feature>
<evidence type="ECO:0000313" key="11">
    <source>
        <dbReference type="Proteomes" id="UP000754495"/>
    </source>
</evidence>
<evidence type="ECO:0000256" key="5">
    <source>
        <dbReference type="ARBA" id="ARBA00023295"/>
    </source>
</evidence>
<evidence type="ECO:0000256" key="4">
    <source>
        <dbReference type="ARBA" id="ARBA00022801"/>
    </source>
</evidence>
<dbReference type="InterPro" id="IPR023230">
    <property type="entry name" value="Glyco_hydro_2_CS"/>
</dbReference>
<protein>
    <recommendedName>
        <fullName evidence="3">Beta-glucuronidase</fullName>
        <ecNumber evidence="2">3.2.1.31</ecNumber>
    </recommendedName>
</protein>
<sequence>MLRPILNTWRDRRTLNGLWRFATDSGGAGRDQKWWQAPLPGRVEMPVPASYNDVIPDPAIREHVGDVWYQTDVVVPASWAGERIVLRFDAATHRAVVWVDDEQVAVHEGGYTPFEADVTGAVQPGRTSRVTVVVDNRLGWDSIPPGYVEQTPEGPRQRYHHDFFNYAGLHRPVWLYTTPVTHVSDVTVRTGLAGTTGTVDYDVAITGGDADVETHVVLRDASGTEVARAAGTSGTLTVEDAHPWRPGEGYLYTLDVELWDGGSPADRYSLNVGIRTVAVDGTRFLINGEPFYFTGFGMHEDHAVRGKGHDDVSMVHDFALLDWIGANSFRTSHYPYAEEILDYADRKGIVVIDETAAVGLNLGLGGGILHGAKRPTFSAETVSDATQRTHLQAIRELVARDKNHPSVVLWSIANEPESHTEESKKYFEPLFTETRRLDPTRPVGFVNVMLSPADECLVTDLADVVMINRYFGWYTQTGDLTAAERELEADLTAWARRHRKPIIVTEYGADTMAGLHSVVPQPWTEEYQAEFLEMYHRVFDRVDAVVGEHVWNFADFATSAGVFRVEGNKKGVFTRDRKPKAGAFILRRRWSRP</sequence>
<dbReference type="SUPFAM" id="SSF49303">
    <property type="entry name" value="beta-Galactosidase/glucuronidase domain"/>
    <property type="match status" value="1"/>
</dbReference>
<dbReference type="PROSITE" id="PS00608">
    <property type="entry name" value="GLYCOSYL_HYDROL_F2_2"/>
    <property type="match status" value="1"/>
</dbReference>
<dbReference type="PANTHER" id="PTHR10066">
    <property type="entry name" value="BETA-GLUCURONIDASE"/>
    <property type="match status" value="1"/>
</dbReference>
<evidence type="ECO:0000313" key="10">
    <source>
        <dbReference type="EMBL" id="NIH80776.1"/>
    </source>
</evidence>
<dbReference type="Pfam" id="PF00703">
    <property type="entry name" value="Glyco_hydro_2"/>
    <property type="match status" value="1"/>
</dbReference>
<dbReference type="Gene3D" id="2.60.120.260">
    <property type="entry name" value="Galactose-binding domain-like"/>
    <property type="match status" value="1"/>
</dbReference>
<dbReference type="GO" id="GO:0004566">
    <property type="term" value="F:beta-glucuronidase activity"/>
    <property type="evidence" value="ECO:0007669"/>
    <property type="project" value="UniProtKB-EC"/>
</dbReference>
<keyword evidence="11" id="KW-1185">Reference proteome</keyword>
<evidence type="ECO:0000259" key="9">
    <source>
        <dbReference type="Pfam" id="PF02837"/>
    </source>
</evidence>
<dbReference type="EMBL" id="JAANOU010000001">
    <property type="protein sequence ID" value="NIH80776.1"/>
    <property type="molecule type" value="Genomic_DNA"/>
</dbReference>
<evidence type="ECO:0000259" key="8">
    <source>
        <dbReference type="Pfam" id="PF02836"/>
    </source>
</evidence>
<dbReference type="InterPro" id="IPR023232">
    <property type="entry name" value="Glyco_hydro_2_AS"/>
</dbReference>
<dbReference type="EC" id="3.2.1.31" evidence="2"/>
<evidence type="ECO:0000256" key="6">
    <source>
        <dbReference type="RuleBase" id="RU361154"/>
    </source>
</evidence>
<dbReference type="Gene3D" id="3.20.20.80">
    <property type="entry name" value="Glycosidases"/>
    <property type="match status" value="1"/>
</dbReference>
<dbReference type="Pfam" id="PF02836">
    <property type="entry name" value="Glyco_hydro_2_C"/>
    <property type="match status" value="1"/>
</dbReference>
<dbReference type="Gene3D" id="2.60.40.10">
    <property type="entry name" value="Immunoglobulins"/>
    <property type="match status" value="1"/>
</dbReference>
<dbReference type="InterPro" id="IPR008979">
    <property type="entry name" value="Galactose-bd-like_sf"/>
</dbReference>
<comment type="similarity">
    <text evidence="1 6">Belongs to the glycosyl hydrolase 2 family.</text>
</comment>
<keyword evidence="5 6" id="KW-0326">Glycosidase</keyword>
<evidence type="ECO:0000259" key="7">
    <source>
        <dbReference type="Pfam" id="PF00703"/>
    </source>
</evidence>
<comment type="caution">
    <text evidence="10">The sequence shown here is derived from an EMBL/GenBank/DDBJ whole genome shotgun (WGS) entry which is preliminary data.</text>
</comment>
<dbReference type="PANTHER" id="PTHR10066:SF67">
    <property type="entry name" value="BETA-GLUCURONIDASE"/>
    <property type="match status" value="1"/>
</dbReference>
<dbReference type="InterPro" id="IPR006103">
    <property type="entry name" value="Glyco_hydro_2_cat"/>
</dbReference>
<organism evidence="10 11">
    <name type="scientific">Amycolatopsis viridis</name>
    <dbReference type="NCBI Taxonomy" id="185678"/>
    <lineage>
        <taxon>Bacteria</taxon>
        <taxon>Bacillati</taxon>
        <taxon>Actinomycetota</taxon>
        <taxon>Actinomycetes</taxon>
        <taxon>Pseudonocardiales</taxon>
        <taxon>Pseudonocardiaceae</taxon>
        <taxon>Amycolatopsis</taxon>
    </lineage>
</organism>
<evidence type="ECO:0000256" key="2">
    <source>
        <dbReference type="ARBA" id="ARBA00012761"/>
    </source>
</evidence>
<dbReference type="InterPro" id="IPR006101">
    <property type="entry name" value="Glyco_hydro_2"/>
</dbReference>
<dbReference type="InterPro" id="IPR017853">
    <property type="entry name" value="GH"/>
</dbReference>
<proteinExistence type="inferred from homology"/>
<dbReference type="RefSeq" id="WP_167115519.1">
    <property type="nucleotide sequence ID" value="NZ_JAANOU010000001.1"/>
</dbReference>
<feature type="domain" description="Glycoside hydrolase family 2 catalytic" evidence="8">
    <location>
        <begin position="277"/>
        <end position="591"/>
    </location>
</feature>
<accession>A0ABX0SUY4</accession>
<reference evidence="10 11" key="1">
    <citation type="submission" date="2020-03" db="EMBL/GenBank/DDBJ databases">
        <title>Sequencing the genomes of 1000 actinobacteria strains.</title>
        <authorList>
            <person name="Klenk H.-P."/>
        </authorList>
    </citation>
    <scope>NUCLEOTIDE SEQUENCE [LARGE SCALE GENOMIC DNA]</scope>
    <source>
        <strain evidence="10 11">DSM 45668</strain>
    </source>
</reference>
<dbReference type="PRINTS" id="PR00132">
    <property type="entry name" value="GLHYDRLASE2"/>
</dbReference>
<dbReference type="NCBIfam" id="NF007538">
    <property type="entry name" value="PRK10150.1"/>
    <property type="match status" value="1"/>
</dbReference>
<dbReference type="SUPFAM" id="SSF49785">
    <property type="entry name" value="Galactose-binding domain-like"/>
    <property type="match status" value="1"/>
</dbReference>
<dbReference type="Pfam" id="PF02837">
    <property type="entry name" value="Glyco_hydro_2_N"/>
    <property type="match status" value="1"/>
</dbReference>
<evidence type="ECO:0000256" key="1">
    <source>
        <dbReference type="ARBA" id="ARBA00007401"/>
    </source>
</evidence>
<dbReference type="SUPFAM" id="SSF51445">
    <property type="entry name" value="(Trans)glycosidases"/>
    <property type="match status" value="1"/>
</dbReference>
<feature type="domain" description="Glycosyl hydrolases family 2 sugar binding" evidence="9">
    <location>
        <begin position="13"/>
        <end position="179"/>
    </location>
</feature>
<dbReference type="Proteomes" id="UP000754495">
    <property type="component" value="Unassembled WGS sequence"/>
</dbReference>
<dbReference type="PROSITE" id="PS00719">
    <property type="entry name" value="GLYCOSYL_HYDROL_F2_1"/>
    <property type="match status" value="1"/>
</dbReference>
<dbReference type="InterPro" id="IPR006102">
    <property type="entry name" value="Ig-like_GH2"/>
</dbReference>
<name>A0ABX0SUY4_9PSEU</name>
<keyword evidence="4 6" id="KW-0378">Hydrolase</keyword>
<gene>
    <name evidence="10" type="ORF">FHX46_003306</name>
</gene>